<evidence type="ECO:0000259" key="1">
    <source>
        <dbReference type="Pfam" id="PF09995"/>
    </source>
</evidence>
<accession>A0A4R4NS38</accession>
<dbReference type="EMBL" id="SMJW01000139">
    <property type="protein sequence ID" value="TDC12205.1"/>
    <property type="molecule type" value="Genomic_DNA"/>
</dbReference>
<gene>
    <name evidence="2" type="ORF">E1284_24620</name>
</gene>
<keyword evidence="3" id="KW-1185">Reference proteome</keyword>
<dbReference type="OrthoDB" id="3422701at2"/>
<dbReference type="GO" id="GO:0016491">
    <property type="term" value="F:oxidoreductase activity"/>
    <property type="evidence" value="ECO:0007669"/>
    <property type="project" value="InterPro"/>
</dbReference>
<dbReference type="AlphaFoldDB" id="A0A4R4NS38"/>
<sequence length="275" mass="31653">MTAIAEETGTPKAVLDSISGLALAGAAANVVMQLARLPIGYGVAESKVESGRVDKHPVKRGRTTLTYIAVAMLGTDDERKAMRQEVNRAHRQVRGKEPVAYNAFDPELQLWVAACLYFGLEMIYEMLYGKPTPEEAEQLYRYGARFGTTLQMKPELWPADRAAFEEYWQDGVRKIQMDDVTRTYLRDLVELRFLHAPVRLALGRYHTFLTLGFLPQPFRDELGYTWTPGHQRRFDRFTRAMRLANRAMPRPAREFPFNAYLYDFRRRIKTGRPVV</sequence>
<name>A0A4R4NS38_9ACTN</name>
<evidence type="ECO:0000313" key="2">
    <source>
        <dbReference type="EMBL" id="TDC12205.1"/>
    </source>
</evidence>
<reference evidence="2 3" key="1">
    <citation type="submission" date="2019-03" db="EMBL/GenBank/DDBJ databases">
        <title>Draft genome sequences of novel Actinobacteria.</title>
        <authorList>
            <person name="Sahin N."/>
            <person name="Ay H."/>
            <person name="Saygin H."/>
        </authorList>
    </citation>
    <scope>NUCLEOTIDE SEQUENCE [LARGE SCALE GENOMIC DNA]</scope>
    <source>
        <strain evidence="2 3">DSM 45347</strain>
    </source>
</reference>
<dbReference type="PANTHER" id="PTHR36151">
    <property type="entry name" value="BLR2777 PROTEIN"/>
    <property type="match status" value="1"/>
</dbReference>
<dbReference type="Proteomes" id="UP000295431">
    <property type="component" value="Unassembled WGS sequence"/>
</dbReference>
<comment type="caution">
    <text evidence="2">The sequence shown here is derived from an EMBL/GenBank/DDBJ whole genome shotgun (WGS) entry which is preliminary data.</text>
</comment>
<dbReference type="PANTHER" id="PTHR36151:SF3">
    <property type="entry name" value="ER-BOUND OXYGENASE MPAB_MPAB'_RUBBER OXYGENASE CATALYTIC DOMAIN-CONTAINING PROTEIN"/>
    <property type="match status" value="1"/>
</dbReference>
<dbReference type="InterPro" id="IPR018713">
    <property type="entry name" value="MPAB/Lcp_cat_dom"/>
</dbReference>
<dbReference type="Pfam" id="PF09995">
    <property type="entry name" value="MPAB_Lcp_cat"/>
    <property type="match status" value="1"/>
</dbReference>
<feature type="domain" description="ER-bound oxygenase mpaB/mpaB'/Rubber oxygenase catalytic" evidence="1">
    <location>
        <begin position="20"/>
        <end position="242"/>
    </location>
</feature>
<evidence type="ECO:0000313" key="3">
    <source>
        <dbReference type="Proteomes" id="UP000295431"/>
    </source>
</evidence>
<proteinExistence type="predicted"/>
<organism evidence="2 3">
    <name type="scientific">Actinomadura bangladeshensis</name>
    <dbReference type="NCBI Taxonomy" id="453573"/>
    <lineage>
        <taxon>Bacteria</taxon>
        <taxon>Bacillati</taxon>
        <taxon>Actinomycetota</taxon>
        <taxon>Actinomycetes</taxon>
        <taxon>Streptosporangiales</taxon>
        <taxon>Thermomonosporaceae</taxon>
        <taxon>Actinomadura</taxon>
    </lineage>
</organism>
<dbReference type="RefSeq" id="WP_131942506.1">
    <property type="nucleotide sequence ID" value="NZ_BAAAMX010000030.1"/>
</dbReference>
<protein>
    <submittedName>
        <fullName evidence="2">DUF2236 domain-containing protein</fullName>
    </submittedName>
</protein>